<proteinExistence type="predicted"/>
<gene>
    <name evidence="1" type="ORF">CK203_022611</name>
</gene>
<evidence type="ECO:0000313" key="1">
    <source>
        <dbReference type="EMBL" id="RVX07209.1"/>
    </source>
</evidence>
<name>A0A438JE28_VITVI</name>
<dbReference type="OrthoDB" id="1751052at2759"/>
<evidence type="ECO:0000313" key="2">
    <source>
        <dbReference type="Proteomes" id="UP000288805"/>
    </source>
</evidence>
<comment type="caution">
    <text evidence="1">The sequence shown here is derived from an EMBL/GenBank/DDBJ whole genome shotgun (WGS) entry which is preliminary data.</text>
</comment>
<protein>
    <submittedName>
        <fullName evidence="1">Uncharacterized protein</fullName>
    </submittedName>
</protein>
<organism evidence="1 2">
    <name type="scientific">Vitis vinifera</name>
    <name type="common">Grape</name>
    <dbReference type="NCBI Taxonomy" id="29760"/>
    <lineage>
        <taxon>Eukaryota</taxon>
        <taxon>Viridiplantae</taxon>
        <taxon>Streptophyta</taxon>
        <taxon>Embryophyta</taxon>
        <taxon>Tracheophyta</taxon>
        <taxon>Spermatophyta</taxon>
        <taxon>Magnoliopsida</taxon>
        <taxon>eudicotyledons</taxon>
        <taxon>Gunneridae</taxon>
        <taxon>Pentapetalae</taxon>
        <taxon>rosids</taxon>
        <taxon>Vitales</taxon>
        <taxon>Vitaceae</taxon>
        <taxon>Viteae</taxon>
        <taxon>Vitis</taxon>
    </lineage>
</organism>
<dbReference type="Proteomes" id="UP000288805">
    <property type="component" value="Unassembled WGS sequence"/>
</dbReference>
<accession>A0A438JE28</accession>
<reference evidence="1 2" key="1">
    <citation type="journal article" date="2018" name="PLoS Genet.">
        <title>Population sequencing reveals clonal diversity and ancestral inbreeding in the grapevine cultivar Chardonnay.</title>
        <authorList>
            <person name="Roach M.J."/>
            <person name="Johnson D.L."/>
            <person name="Bohlmann J."/>
            <person name="van Vuuren H.J."/>
            <person name="Jones S.J."/>
            <person name="Pretorius I.S."/>
            <person name="Schmidt S.A."/>
            <person name="Borneman A.R."/>
        </authorList>
    </citation>
    <scope>NUCLEOTIDE SEQUENCE [LARGE SCALE GENOMIC DNA]</scope>
    <source>
        <strain evidence="2">cv. Chardonnay</strain>
        <tissue evidence="1">Leaf</tissue>
    </source>
</reference>
<dbReference type="EMBL" id="QGNW01000046">
    <property type="protein sequence ID" value="RVX07209.1"/>
    <property type="molecule type" value="Genomic_DNA"/>
</dbReference>
<dbReference type="AlphaFoldDB" id="A0A438JE28"/>
<sequence length="98" mass="11150">MAMRLLGFMVVLVDRGRWDGMAELALAMMKVVPEDQPFNWLPQGLGNHNQESHRPSTSNSRCLNSLYDPAYEEMGLPIDPHLRLFLASMNQDKGKCLF</sequence>